<dbReference type="EMBL" id="QUAL01000190">
    <property type="protein sequence ID" value="RIQ18266.1"/>
    <property type="molecule type" value="Genomic_DNA"/>
</dbReference>
<protein>
    <submittedName>
        <fullName evidence="7">Cell division protein FtsK</fullName>
    </submittedName>
</protein>
<feature type="transmembrane region" description="Helical" evidence="5">
    <location>
        <begin position="33"/>
        <end position="55"/>
    </location>
</feature>
<organism evidence="7 8">
    <name type="scientific">Jiangella rhizosphaerae</name>
    <dbReference type="NCBI Taxonomy" id="2293569"/>
    <lineage>
        <taxon>Bacteria</taxon>
        <taxon>Bacillati</taxon>
        <taxon>Actinomycetota</taxon>
        <taxon>Actinomycetes</taxon>
        <taxon>Jiangellales</taxon>
        <taxon>Jiangellaceae</taxon>
        <taxon>Jiangella</taxon>
    </lineage>
</organism>
<dbReference type="Gene3D" id="3.40.50.300">
    <property type="entry name" value="P-loop containing nucleotide triphosphate hydrolases"/>
    <property type="match status" value="1"/>
</dbReference>
<evidence type="ECO:0000313" key="7">
    <source>
        <dbReference type="EMBL" id="RIQ18266.1"/>
    </source>
</evidence>
<dbReference type="GO" id="GO:0051301">
    <property type="term" value="P:cell division"/>
    <property type="evidence" value="ECO:0007669"/>
    <property type="project" value="UniProtKB-KW"/>
</dbReference>
<dbReference type="AlphaFoldDB" id="A0A418KL64"/>
<proteinExistence type="predicted"/>
<evidence type="ECO:0000256" key="5">
    <source>
        <dbReference type="SAM" id="Phobius"/>
    </source>
</evidence>
<feature type="compositionally biased region" description="Low complexity" evidence="4">
    <location>
        <begin position="504"/>
        <end position="514"/>
    </location>
</feature>
<dbReference type="GO" id="GO:0003677">
    <property type="term" value="F:DNA binding"/>
    <property type="evidence" value="ECO:0007669"/>
    <property type="project" value="InterPro"/>
</dbReference>
<keyword evidence="7" id="KW-0131">Cell cycle</keyword>
<dbReference type="Proteomes" id="UP000284057">
    <property type="component" value="Unassembled WGS sequence"/>
</dbReference>
<dbReference type="SUPFAM" id="SSF52540">
    <property type="entry name" value="P-loop containing nucleoside triphosphate hydrolases"/>
    <property type="match status" value="1"/>
</dbReference>
<keyword evidence="8" id="KW-1185">Reference proteome</keyword>
<keyword evidence="7" id="KW-0132">Cell division</keyword>
<evidence type="ECO:0000256" key="1">
    <source>
        <dbReference type="ARBA" id="ARBA00022741"/>
    </source>
</evidence>
<evidence type="ECO:0000313" key="8">
    <source>
        <dbReference type="Proteomes" id="UP000284057"/>
    </source>
</evidence>
<evidence type="ECO:0000256" key="3">
    <source>
        <dbReference type="PROSITE-ProRule" id="PRU00289"/>
    </source>
</evidence>
<dbReference type="PANTHER" id="PTHR22683:SF41">
    <property type="entry name" value="DNA TRANSLOCASE FTSK"/>
    <property type="match status" value="1"/>
</dbReference>
<reference evidence="7 8" key="1">
    <citation type="submission" date="2018-09" db="EMBL/GenBank/DDBJ databases">
        <title>Isolation, diversity and antifungal activity of actinobacteria from wheat.</title>
        <authorList>
            <person name="Han C."/>
        </authorList>
    </citation>
    <scope>NUCLEOTIDE SEQUENCE [LARGE SCALE GENOMIC DNA]</scope>
    <source>
        <strain evidence="7 8">NEAU-YY265</strain>
    </source>
</reference>
<dbReference type="PROSITE" id="PS50901">
    <property type="entry name" value="FTSK"/>
    <property type="match status" value="1"/>
</dbReference>
<keyword evidence="2 3" id="KW-0067">ATP-binding</keyword>
<dbReference type="PANTHER" id="PTHR22683">
    <property type="entry name" value="SPORULATION PROTEIN RELATED"/>
    <property type="match status" value="1"/>
</dbReference>
<name>A0A418KL64_9ACTN</name>
<evidence type="ECO:0000256" key="4">
    <source>
        <dbReference type="SAM" id="MobiDB-lite"/>
    </source>
</evidence>
<dbReference type="InterPro" id="IPR027417">
    <property type="entry name" value="P-loop_NTPase"/>
</dbReference>
<feature type="region of interest" description="Disordered" evidence="4">
    <location>
        <begin position="494"/>
        <end position="529"/>
    </location>
</feature>
<gene>
    <name evidence="7" type="ORF">DY240_21875</name>
</gene>
<sequence length="529" mass="57960">MTTMTAPVTTITPGQAATFAKGLRDRDSWPRQLLAWFLVVLAILTVLPGLVLLLWKFPALVGSLLVGVAAVLTTWYFLAADWILVAAAVVAPAGLLALWRHLHRASFAPVGARLLGGVRATFLYRPRWRRHTIACGLATKDRNGDPVIPRLVRVISRYGRDELRVRLLPGQTPDDWRDHVVQLAHAYRVGGSHPEYIDRVTARTVKSGTVTLVFPRADKLAAPVPRFAPLPVEQIDFERLPVARREDGLAYRLQVLYTHVLVAGASGSGKGSVLWSIVAALAPAIPTRLVRLWGIDPKGGMELTMGRMLFDRLAWDNGRDGIAEAKAEELVTLMEDLAALVRERTGDLAGRTRKLAPSTEHPFIVCIVDELAFLTAYMPYKTLKTRFDSALTTVLSQGRAVGVTVVALLQDPRKETVPQRNLFPVKVGLRLDSEEESKMVLGKKAWERGALCESIPMSTPGVAFVLIDGQPTPWRVRFTHITDDDVRDLAWNYTTPPPPPPAVEPATPALAAVPDPDDHDAAETPAVAA</sequence>
<comment type="caution">
    <text evidence="7">The sequence shown here is derived from an EMBL/GenBank/DDBJ whole genome shotgun (WGS) entry which is preliminary data.</text>
</comment>
<feature type="domain" description="FtsK" evidence="6">
    <location>
        <begin position="246"/>
        <end position="438"/>
    </location>
</feature>
<keyword evidence="1 3" id="KW-0547">Nucleotide-binding</keyword>
<accession>A0A418KL64</accession>
<keyword evidence="5" id="KW-0472">Membrane</keyword>
<dbReference type="InterPro" id="IPR002543">
    <property type="entry name" value="FtsK_dom"/>
</dbReference>
<feature type="transmembrane region" description="Helical" evidence="5">
    <location>
        <begin position="75"/>
        <end position="99"/>
    </location>
</feature>
<keyword evidence="5" id="KW-0812">Transmembrane</keyword>
<dbReference type="GO" id="GO:0005524">
    <property type="term" value="F:ATP binding"/>
    <property type="evidence" value="ECO:0007669"/>
    <property type="project" value="UniProtKB-UniRule"/>
</dbReference>
<evidence type="ECO:0000256" key="2">
    <source>
        <dbReference type="ARBA" id="ARBA00022840"/>
    </source>
</evidence>
<keyword evidence="5" id="KW-1133">Transmembrane helix</keyword>
<dbReference type="Pfam" id="PF01580">
    <property type="entry name" value="FtsK_SpoIIIE"/>
    <property type="match status" value="1"/>
</dbReference>
<feature type="binding site" evidence="3">
    <location>
        <begin position="264"/>
        <end position="271"/>
    </location>
    <ligand>
        <name>ATP</name>
        <dbReference type="ChEBI" id="CHEBI:30616"/>
    </ligand>
</feature>
<evidence type="ECO:0000259" key="6">
    <source>
        <dbReference type="PROSITE" id="PS50901"/>
    </source>
</evidence>
<dbReference type="InterPro" id="IPR050206">
    <property type="entry name" value="FtsK/SpoIIIE/SftA"/>
</dbReference>